<gene>
    <name evidence="1" type="ORF">TELCIR_06188</name>
</gene>
<name>A0A2G9UNM4_TELCI</name>
<dbReference type="AlphaFoldDB" id="A0A2G9UNM4"/>
<proteinExistence type="predicted"/>
<organism evidence="1 2">
    <name type="scientific">Teladorsagia circumcincta</name>
    <name type="common">Brown stomach worm</name>
    <name type="synonym">Ostertagia circumcincta</name>
    <dbReference type="NCBI Taxonomy" id="45464"/>
    <lineage>
        <taxon>Eukaryota</taxon>
        <taxon>Metazoa</taxon>
        <taxon>Ecdysozoa</taxon>
        <taxon>Nematoda</taxon>
        <taxon>Chromadorea</taxon>
        <taxon>Rhabditida</taxon>
        <taxon>Rhabditina</taxon>
        <taxon>Rhabditomorpha</taxon>
        <taxon>Strongyloidea</taxon>
        <taxon>Trichostrongylidae</taxon>
        <taxon>Teladorsagia</taxon>
    </lineage>
</organism>
<keyword evidence="2" id="KW-1185">Reference proteome</keyword>
<dbReference type="SUPFAM" id="SSF52540">
    <property type="entry name" value="P-loop containing nucleoside triphosphate hydrolases"/>
    <property type="match status" value="1"/>
</dbReference>
<protein>
    <submittedName>
        <fullName evidence="1">Uncharacterized protein</fullName>
    </submittedName>
</protein>
<reference evidence="1 2" key="1">
    <citation type="submission" date="2015-09" db="EMBL/GenBank/DDBJ databases">
        <title>Draft genome of the parasitic nematode Teladorsagia circumcincta isolate WARC Sus (inbred).</title>
        <authorList>
            <person name="Mitreva M."/>
        </authorList>
    </citation>
    <scope>NUCLEOTIDE SEQUENCE [LARGE SCALE GENOMIC DNA]</scope>
    <source>
        <strain evidence="1 2">S</strain>
    </source>
</reference>
<dbReference type="OrthoDB" id="18798at2759"/>
<dbReference type="EMBL" id="KZ345818">
    <property type="protein sequence ID" value="PIO71899.1"/>
    <property type="molecule type" value="Genomic_DNA"/>
</dbReference>
<evidence type="ECO:0000313" key="2">
    <source>
        <dbReference type="Proteomes" id="UP000230423"/>
    </source>
</evidence>
<evidence type="ECO:0000313" key="1">
    <source>
        <dbReference type="EMBL" id="PIO71899.1"/>
    </source>
</evidence>
<dbReference type="Gene3D" id="3.40.50.300">
    <property type="entry name" value="P-loop containing nucleotide triphosphate hydrolases"/>
    <property type="match status" value="1"/>
</dbReference>
<sequence>MHVALVGMTGSGKSAIAVKYITKRFIGEYDSSLEYPNRYKKSIASFVLLRLRDRHTEEIGFLSPPFNKSIRSSAIQSSEAGAIAQDAEFEQNQNGQQVAEVVS</sequence>
<dbReference type="InterPro" id="IPR027417">
    <property type="entry name" value="P-loop_NTPase"/>
</dbReference>
<accession>A0A2G9UNM4</accession>
<dbReference type="Proteomes" id="UP000230423">
    <property type="component" value="Unassembled WGS sequence"/>
</dbReference>